<accession>X1QXI0</accession>
<sequence length="52" mass="5702">VTDFAYLSFTKGIQEKGKEKEVTKVTKITEPKDSADVWAGIPDRKGVTGNDC</sequence>
<feature type="non-terminal residue" evidence="1">
    <location>
        <position position="1"/>
    </location>
</feature>
<reference evidence="1" key="1">
    <citation type="journal article" date="2014" name="Front. Microbiol.">
        <title>High frequency of phylogenetically diverse reductive dehalogenase-homologous genes in deep subseafloor sedimentary metagenomes.</title>
        <authorList>
            <person name="Kawai M."/>
            <person name="Futagami T."/>
            <person name="Toyoda A."/>
            <person name="Takaki Y."/>
            <person name="Nishi S."/>
            <person name="Hori S."/>
            <person name="Arai W."/>
            <person name="Tsubouchi T."/>
            <person name="Morono Y."/>
            <person name="Uchiyama I."/>
            <person name="Ito T."/>
            <person name="Fujiyama A."/>
            <person name="Inagaki F."/>
            <person name="Takami H."/>
        </authorList>
    </citation>
    <scope>NUCLEOTIDE SEQUENCE</scope>
    <source>
        <strain evidence="1">Expedition CK06-06</strain>
    </source>
</reference>
<name>X1QXI0_9ZZZZ</name>
<dbReference type="EMBL" id="BARV01035269">
    <property type="protein sequence ID" value="GAI55585.1"/>
    <property type="molecule type" value="Genomic_DNA"/>
</dbReference>
<evidence type="ECO:0000313" key="1">
    <source>
        <dbReference type="EMBL" id="GAI55585.1"/>
    </source>
</evidence>
<gene>
    <name evidence="1" type="ORF">S06H3_55064</name>
</gene>
<proteinExistence type="predicted"/>
<dbReference type="AlphaFoldDB" id="X1QXI0"/>
<organism evidence="1">
    <name type="scientific">marine sediment metagenome</name>
    <dbReference type="NCBI Taxonomy" id="412755"/>
    <lineage>
        <taxon>unclassified sequences</taxon>
        <taxon>metagenomes</taxon>
        <taxon>ecological metagenomes</taxon>
    </lineage>
</organism>
<protein>
    <submittedName>
        <fullName evidence="1">Uncharacterized protein</fullName>
    </submittedName>
</protein>
<comment type="caution">
    <text evidence="1">The sequence shown here is derived from an EMBL/GenBank/DDBJ whole genome shotgun (WGS) entry which is preliminary data.</text>
</comment>